<reference evidence="1 2" key="1">
    <citation type="submission" date="2016-02" db="EMBL/GenBank/DDBJ databases">
        <title>Genome analysis of coral dinoflagellate symbionts highlights evolutionary adaptations to a symbiotic lifestyle.</title>
        <authorList>
            <person name="Aranda M."/>
            <person name="Li Y."/>
            <person name="Liew Y.J."/>
            <person name="Baumgarten S."/>
            <person name="Simakov O."/>
            <person name="Wilson M."/>
            <person name="Piel J."/>
            <person name="Ashoor H."/>
            <person name="Bougouffa S."/>
            <person name="Bajic V.B."/>
            <person name="Ryu T."/>
            <person name="Ravasi T."/>
            <person name="Bayer T."/>
            <person name="Micklem G."/>
            <person name="Kim H."/>
            <person name="Bhak J."/>
            <person name="Lajeunesse T.C."/>
            <person name="Voolstra C.R."/>
        </authorList>
    </citation>
    <scope>NUCLEOTIDE SEQUENCE [LARGE SCALE GENOMIC DNA]</scope>
    <source>
        <strain evidence="1 2">CCMP2467</strain>
    </source>
</reference>
<proteinExistence type="predicted"/>
<protein>
    <submittedName>
        <fullName evidence="1">Uncharacterized protein</fullName>
    </submittedName>
</protein>
<evidence type="ECO:0000313" key="1">
    <source>
        <dbReference type="EMBL" id="OLP90931.1"/>
    </source>
</evidence>
<name>A0A1Q9D6W4_SYMMI</name>
<gene>
    <name evidence="1" type="ORF">AK812_SmicGene27440</name>
</gene>
<dbReference type="Proteomes" id="UP000186817">
    <property type="component" value="Unassembled WGS sequence"/>
</dbReference>
<comment type="caution">
    <text evidence="1">The sequence shown here is derived from an EMBL/GenBank/DDBJ whole genome shotgun (WGS) entry which is preliminary data.</text>
</comment>
<accession>A0A1Q9D6W4</accession>
<sequence>MADPRSKIARDSWGGNLGLWNQPQLLCYQRVTLVLMFPEYLKSQFRTWLRQSVKLKDLLHALLLRSGNLKGCLDMSPLQSKSHLCVLLRQSLSLKGRLRVLPW</sequence>
<organism evidence="1 2">
    <name type="scientific">Symbiodinium microadriaticum</name>
    <name type="common">Dinoflagellate</name>
    <name type="synonym">Zooxanthella microadriatica</name>
    <dbReference type="NCBI Taxonomy" id="2951"/>
    <lineage>
        <taxon>Eukaryota</taxon>
        <taxon>Sar</taxon>
        <taxon>Alveolata</taxon>
        <taxon>Dinophyceae</taxon>
        <taxon>Suessiales</taxon>
        <taxon>Symbiodiniaceae</taxon>
        <taxon>Symbiodinium</taxon>
    </lineage>
</organism>
<keyword evidence="2" id="KW-1185">Reference proteome</keyword>
<dbReference type="AlphaFoldDB" id="A0A1Q9D6W4"/>
<dbReference type="EMBL" id="LSRX01000687">
    <property type="protein sequence ID" value="OLP90931.1"/>
    <property type="molecule type" value="Genomic_DNA"/>
</dbReference>
<evidence type="ECO:0000313" key="2">
    <source>
        <dbReference type="Proteomes" id="UP000186817"/>
    </source>
</evidence>